<feature type="domain" description="Glycosyl-hydrolase family 116 N-terminal" evidence="3">
    <location>
        <begin position="128"/>
        <end position="311"/>
    </location>
</feature>
<dbReference type="PIRSF" id="PIRSF028944">
    <property type="entry name" value="Beta_gluc_GBA2"/>
    <property type="match status" value="1"/>
</dbReference>
<name>A0A7M5XIY1_9CNID</name>
<sequence>MELRRFISNLCSTTNKSEPSENEHLISNNSQTQLNYGITDLTPIYYSNFTMTRKPSERHVPPEYGWKVKLNHEFEERPRVFVFPRLSQVTKLAGMAYRYVKFTHRERRKGKAPIIDPYAVGACKQIYGVPLGGIGAGTIGRGWKGDFNRWQLVPGMYTYNTVEVNQFTVCIRKNGKTVYQHVLSPNLPKGRMNCDKNLQSWRWAFDGGRATYHALYPRAWTVYEIPQYSLRLTCRQVSPIFPNDYKDTSMPVGVFVWTAENLGCEDLEVSIMLTFQNGFGTTEDTAGGLYNEEFFCKGVYSEIKLEQTEGDNLTDFKEHQRKSNEPPSMPQIIENEEMTNSIDGKTNEEESSSTDESSPESRYFADQDQENDVIKDDNENNQSKKTFERCQSKENCTVHDVVGVLLHHEGLKQKYTLSIAAMQVTEDAQQLVDVTTKVGFDPKSPCSKLWEDLWEDGKLTNKVGDQNNKKTYPGQALAAAVAAKVIVKAESKAEMQFAIAWDQPVIKFGAKSDVHYCRRYTRFFGNKGNACPAMCCYTFQNLSTWEEKIEKWQNPILNDCDLPAWFKSALFNELYFISDGGTVWLDIKRKKDSHGNLIPEHVKKYGRFAYLEGHEYRMYNTYDVHFYASWALIMLWPKLQQSLQYDIATSVLDTDNEIRVMMMSGEKAYRKVPGCVPHDVGDPDDEPFIRVNAYCIHDTSCWKDLNLHFVLQVYRDYHLTNDKQFLMDMWPAVKSVMAYSMKQDTDGDGIIDNSGFADNTFDCWIVTGPSAYTGGLWLSALKCTIKIADILDLSDSLLKYNGVLERGRRAFERKLWNGQYFNYDGSEKEHHNSIMAGQCAGQWYLHACDLGQKEDDIVFKREQIKSTLKVIFQNNVMRFEGGFMGAVNGMRADGTIDKDSLQAEEVWTGVTYALAATMIQQGMIREGFRTAEGVYRTVYEKWGLGFQTPEAFTAKKTFRSRGYMRPLSIWSMYHAHEQRKLSTIENEEDPKFSKNGEPIC</sequence>
<dbReference type="OrthoDB" id="730489at2759"/>
<dbReference type="InterPro" id="IPR014551">
    <property type="entry name" value="B_Glucosidase_GBA2-typ"/>
</dbReference>
<dbReference type="GO" id="GO:0004348">
    <property type="term" value="F:glucosylceramidase activity"/>
    <property type="evidence" value="ECO:0007669"/>
    <property type="project" value="InterPro"/>
</dbReference>
<keyword evidence="5" id="KW-1185">Reference proteome</keyword>
<dbReference type="InterPro" id="IPR052566">
    <property type="entry name" value="Non-lysos_glucosylceramidase"/>
</dbReference>
<feature type="domain" description="Glycosyl-hydrolase family 116 N-terminal" evidence="3">
    <location>
        <begin position="375"/>
        <end position="545"/>
    </location>
</feature>
<evidence type="ECO:0008006" key="6">
    <source>
        <dbReference type="Google" id="ProtNLM"/>
    </source>
</evidence>
<proteinExistence type="predicted"/>
<dbReference type="InterPro" id="IPR008928">
    <property type="entry name" value="6-hairpin_glycosidase_sf"/>
</dbReference>
<dbReference type="GO" id="GO:0008422">
    <property type="term" value="F:beta-glucosidase activity"/>
    <property type="evidence" value="ECO:0007669"/>
    <property type="project" value="TreeGrafter"/>
</dbReference>
<accession>A0A7M5XIY1</accession>
<dbReference type="Gene3D" id="1.50.10.10">
    <property type="match status" value="1"/>
</dbReference>
<feature type="compositionally biased region" description="Basic and acidic residues" evidence="1">
    <location>
        <begin position="314"/>
        <end position="324"/>
    </location>
</feature>
<dbReference type="Pfam" id="PF12215">
    <property type="entry name" value="Glyco_hydr_116N"/>
    <property type="match status" value="2"/>
</dbReference>
<dbReference type="PANTHER" id="PTHR12654:SF0">
    <property type="entry name" value="NON-LYSOSOMAL GLUCOSYLCERAMIDASE"/>
    <property type="match status" value="1"/>
</dbReference>
<dbReference type="EnsemblMetazoa" id="CLYHEMT023063.1">
    <property type="protein sequence ID" value="CLYHEMP023063.1"/>
    <property type="gene ID" value="CLYHEMG023063"/>
</dbReference>
<dbReference type="GO" id="GO:0016020">
    <property type="term" value="C:membrane"/>
    <property type="evidence" value="ECO:0007669"/>
    <property type="project" value="InterPro"/>
</dbReference>
<protein>
    <recommendedName>
        <fullName evidence="6">NLGase</fullName>
    </recommendedName>
</protein>
<dbReference type="AlphaFoldDB" id="A0A7M5XIY1"/>
<feature type="region of interest" description="Disordered" evidence="1">
    <location>
        <begin position="314"/>
        <end position="386"/>
    </location>
</feature>
<evidence type="ECO:0000259" key="2">
    <source>
        <dbReference type="Pfam" id="PF04685"/>
    </source>
</evidence>
<dbReference type="InterPro" id="IPR006775">
    <property type="entry name" value="GH116_catalytic"/>
</dbReference>
<dbReference type="Proteomes" id="UP000594262">
    <property type="component" value="Unplaced"/>
</dbReference>
<reference evidence="4" key="1">
    <citation type="submission" date="2021-01" db="UniProtKB">
        <authorList>
            <consortium name="EnsemblMetazoa"/>
        </authorList>
    </citation>
    <scope>IDENTIFICATION</scope>
</reference>
<organism evidence="4 5">
    <name type="scientific">Clytia hemisphaerica</name>
    <dbReference type="NCBI Taxonomy" id="252671"/>
    <lineage>
        <taxon>Eukaryota</taxon>
        <taxon>Metazoa</taxon>
        <taxon>Cnidaria</taxon>
        <taxon>Hydrozoa</taxon>
        <taxon>Hydroidolina</taxon>
        <taxon>Leptothecata</taxon>
        <taxon>Obeliida</taxon>
        <taxon>Clytiidae</taxon>
        <taxon>Clytia</taxon>
    </lineage>
</organism>
<evidence type="ECO:0000256" key="1">
    <source>
        <dbReference type="SAM" id="MobiDB-lite"/>
    </source>
</evidence>
<dbReference type="GO" id="GO:0006680">
    <property type="term" value="P:glucosylceramide catabolic process"/>
    <property type="evidence" value="ECO:0007669"/>
    <property type="project" value="InterPro"/>
</dbReference>
<dbReference type="InterPro" id="IPR012341">
    <property type="entry name" value="6hp_glycosidase-like_sf"/>
</dbReference>
<dbReference type="SUPFAM" id="SSF48208">
    <property type="entry name" value="Six-hairpin glycosidases"/>
    <property type="match status" value="1"/>
</dbReference>
<evidence type="ECO:0000313" key="5">
    <source>
        <dbReference type="Proteomes" id="UP000594262"/>
    </source>
</evidence>
<evidence type="ECO:0000259" key="3">
    <source>
        <dbReference type="Pfam" id="PF12215"/>
    </source>
</evidence>
<feature type="domain" description="Glycosyl-hydrolase family 116 catalytic region" evidence="2">
    <location>
        <begin position="606"/>
        <end position="972"/>
    </location>
</feature>
<dbReference type="GO" id="GO:0005975">
    <property type="term" value="P:carbohydrate metabolic process"/>
    <property type="evidence" value="ECO:0007669"/>
    <property type="project" value="InterPro"/>
</dbReference>
<evidence type="ECO:0000313" key="4">
    <source>
        <dbReference type="EnsemblMetazoa" id="CLYHEMP023063.1"/>
    </source>
</evidence>
<dbReference type="Pfam" id="PF04685">
    <property type="entry name" value="DUF608"/>
    <property type="match status" value="1"/>
</dbReference>
<dbReference type="PANTHER" id="PTHR12654">
    <property type="entry name" value="BILE ACID BETA-GLUCOSIDASE-RELATED"/>
    <property type="match status" value="1"/>
</dbReference>
<dbReference type="InterPro" id="IPR024462">
    <property type="entry name" value="GH116_N"/>
</dbReference>